<feature type="transmembrane region" description="Helical" evidence="6">
    <location>
        <begin position="538"/>
        <end position="559"/>
    </location>
</feature>
<keyword evidence="8" id="KW-1185">Reference proteome</keyword>
<evidence type="ECO:0000256" key="1">
    <source>
        <dbReference type="ARBA" id="ARBA00004141"/>
    </source>
</evidence>
<dbReference type="GO" id="GO:1990961">
    <property type="term" value="P:xenobiotic detoxification by transmembrane export across the plasma membrane"/>
    <property type="evidence" value="ECO:0007669"/>
    <property type="project" value="InterPro"/>
</dbReference>
<dbReference type="GO" id="GO:0042910">
    <property type="term" value="F:xenobiotic transmembrane transporter activity"/>
    <property type="evidence" value="ECO:0007669"/>
    <property type="project" value="InterPro"/>
</dbReference>
<dbReference type="GO" id="GO:0016020">
    <property type="term" value="C:membrane"/>
    <property type="evidence" value="ECO:0007669"/>
    <property type="project" value="UniProtKB-SubCell"/>
</dbReference>
<evidence type="ECO:0000256" key="6">
    <source>
        <dbReference type="RuleBase" id="RU004914"/>
    </source>
</evidence>
<feature type="transmembrane region" description="Helical" evidence="6">
    <location>
        <begin position="376"/>
        <end position="397"/>
    </location>
</feature>
<evidence type="ECO:0000256" key="2">
    <source>
        <dbReference type="ARBA" id="ARBA00010199"/>
    </source>
</evidence>
<dbReference type="InterPro" id="IPR045069">
    <property type="entry name" value="MATE_euk"/>
</dbReference>
<evidence type="ECO:0000313" key="8">
    <source>
        <dbReference type="Proteomes" id="UP000311919"/>
    </source>
</evidence>
<proteinExistence type="inferred from homology"/>
<dbReference type="Proteomes" id="UP000311919">
    <property type="component" value="Unassembled WGS sequence"/>
</dbReference>
<evidence type="ECO:0000313" key="7">
    <source>
        <dbReference type="EMBL" id="TNN08130.1"/>
    </source>
</evidence>
<dbReference type="PANTHER" id="PTHR11206">
    <property type="entry name" value="MULTIDRUG RESISTANCE PROTEIN"/>
    <property type="match status" value="1"/>
</dbReference>
<keyword evidence="5 6" id="KW-0472">Membrane</keyword>
<name>A0A4Z2CVX6_SCHJA</name>
<dbReference type="OrthoDB" id="2126698at2759"/>
<protein>
    <recommendedName>
        <fullName evidence="6">Multidrug and toxin extrusion protein</fullName>
    </recommendedName>
</protein>
<dbReference type="STRING" id="6182.A0A4Z2CVX6"/>
<organism evidence="7 8">
    <name type="scientific">Schistosoma japonicum</name>
    <name type="common">Blood fluke</name>
    <dbReference type="NCBI Taxonomy" id="6182"/>
    <lineage>
        <taxon>Eukaryota</taxon>
        <taxon>Metazoa</taxon>
        <taxon>Spiralia</taxon>
        <taxon>Lophotrochozoa</taxon>
        <taxon>Platyhelminthes</taxon>
        <taxon>Trematoda</taxon>
        <taxon>Digenea</taxon>
        <taxon>Strigeidida</taxon>
        <taxon>Schistosomatoidea</taxon>
        <taxon>Schistosomatidae</taxon>
        <taxon>Schistosoma</taxon>
    </lineage>
</organism>
<dbReference type="CDD" id="cd13132">
    <property type="entry name" value="MATE_eukaryotic"/>
    <property type="match status" value="1"/>
</dbReference>
<comment type="subcellular location">
    <subcellularLocation>
        <location evidence="1">Membrane</location>
        <topology evidence="1">Multi-pass membrane protein</topology>
    </subcellularLocation>
</comment>
<feature type="transmembrane region" description="Helical" evidence="6">
    <location>
        <begin position="205"/>
        <end position="230"/>
    </location>
</feature>
<dbReference type="GO" id="GO:0015297">
    <property type="term" value="F:antiporter activity"/>
    <property type="evidence" value="ECO:0007669"/>
    <property type="project" value="InterPro"/>
</dbReference>
<feature type="transmembrane region" description="Helical" evidence="6">
    <location>
        <begin position="242"/>
        <end position="267"/>
    </location>
</feature>
<reference evidence="7 8" key="1">
    <citation type="submission" date="2019-03" db="EMBL/GenBank/DDBJ databases">
        <title>An improved genome assembly of the fluke Schistosoma japonicum.</title>
        <authorList>
            <person name="Hu W."/>
            <person name="Luo F."/>
            <person name="Yin M."/>
            <person name="Mo X."/>
            <person name="Sun C."/>
            <person name="Wu Q."/>
            <person name="Zhu B."/>
            <person name="Xiang M."/>
            <person name="Wang J."/>
            <person name="Wang Y."/>
            <person name="Zhang T."/>
            <person name="Xu B."/>
            <person name="Zheng H."/>
            <person name="Feng Z."/>
        </authorList>
    </citation>
    <scope>NUCLEOTIDE SEQUENCE [LARGE SCALE GENOMIC DNA]</scope>
    <source>
        <strain evidence="7">HuSjv2</strain>
        <tissue evidence="7">Worms</tissue>
    </source>
</reference>
<feature type="transmembrane region" description="Helical" evidence="6">
    <location>
        <begin position="181"/>
        <end position="199"/>
    </location>
</feature>
<accession>A0A4Z2CVX6</accession>
<feature type="transmembrane region" description="Helical" evidence="6">
    <location>
        <begin position="430"/>
        <end position="453"/>
    </location>
</feature>
<feature type="transmembrane region" description="Helical" evidence="6">
    <location>
        <begin position="287"/>
        <end position="308"/>
    </location>
</feature>
<dbReference type="EMBL" id="SKCS01000414">
    <property type="protein sequence ID" value="TNN08130.1"/>
    <property type="molecule type" value="Genomic_DNA"/>
</dbReference>
<feature type="transmembrane region" description="Helical" evidence="6">
    <location>
        <begin position="113"/>
        <end position="131"/>
    </location>
</feature>
<comment type="similarity">
    <text evidence="2 6">Belongs to the multi antimicrobial extrusion (MATE) (TC 2.A.66.1) family.</text>
</comment>
<sequence length="612" mass="68598">MCSYQLTMNLFLYKPNQFTMAKSSQYNELKKLLMLALPTMLSQLLRFINPSISVMVCGHLSREELDAASLANCITNILGLSIDTGFSSACDTLFSQAYGSGNRKLMGKLLQRALCVVCLMYSGLVCIHLNIEKLLLLLGQDPLIASLSSEYITYFLPGLGFDFLFLTFGRYLQTQNIVQPMVYAALTGTVLNIFTQYYFVIQWNYGIRTSALCLSLSFGCMLFCELGYIIASKIYKETWSGFNLYSAFSNWGVFFKLGIPGVLMVAFEEWCFEIMTLMAGTLGSITLGAQAIVFQIQSIIYMIPLGLFTAVNIRVGQELGAFNPTGARYVYVIALKIISVVALFTGLPVVLVRHYIPLMFTSDKEVCLLASQLMPMLLLFQFFEGFAGVSEAVLLACGRQCLGAIIIFLGYYCIGMPIAAVLTYQTSLGIFGSWIGLTVGFGLTTTTYTILALRTDWDEQVKRARKNVTEKLAVSSINNINGKYESNYLSIEDQNADGLYSSIFHQFNEISSITDNLLKCRETTHSKRIKWKSSYSKLVLFKCSIFVIFLILLGLSLYIRLMHSTPLWHTYCIQQVDSLNISSFCIRIMPVDTYPFKATTNMSYLLTDNTMI</sequence>
<feature type="transmembrane region" description="Helical" evidence="6">
    <location>
        <begin position="404"/>
        <end position="424"/>
    </location>
</feature>
<evidence type="ECO:0000256" key="4">
    <source>
        <dbReference type="ARBA" id="ARBA00022989"/>
    </source>
</evidence>
<dbReference type="InterPro" id="IPR002528">
    <property type="entry name" value="MATE_fam"/>
</dbReference>
<feature type="transmembrane region" description="Helical" evidence="6">
    <location>
        <begin position="329"/>
        <end position="356"/>
    </location>
</feature>
<dbReference type="Pfam" id="PF01554">
    <property type="entry name" value="MatE"/>
    <property type="match status" value="2"/>
</dbReference>
<keyword evidence="4 6" id="KW-1133">Transmembrane helix</keyword>
<gene>
    <name evidence="7" type="ORF">EWB00_007247</name>
</gene>
<evidence type="ECO:0000256" key="5">
    <source>
        <dbReference type="ARBA" id="ARBA00023136"/>
    </source>
</evidence>
<dbReference type="NCBIfam" id="TIGR00797">
    <property type="entry name" value="matE"/>
    <property type="match status" value="1"/>
</dbReference>
<feature type="transmembrane region" description="Helical" evidence="6">
    <location>
        <begin position="151"/>
        <end position="169"/>
    </location>
</feature>
<evidence type="ECO:0000256" key="3">
    <source>
        <dbReference type="ARBA" id="ARBA00022692"/>
    </source>
</evidence>
<comment type="caution">
    <text evidence="7">The sequence shown here is derived from an EMBL/GenBank/DDBJ whole genome shotgun (WGS) entry which is preliminary data.</text>
</comment>
<dbReference type="AlphaFoldDB" id="A0A4Z2CVX6"/>
<keyword evidence="3 6" id="KW-0812">Transmembrane</keyword>